<proteinExistence type="predicted"/>
<dbReference type="Pfam" id="PF00884">
    <property type="entry name" value="Sulfatase"/>
    <property type="match status" value="1"/>
</dbReference>
<dbReference type="OrthoDB" id="9760224at2"/>
<keyword evidence="7" id="KW-0479">Metal-binding</keyword>
<dbReference type="KEGG" id="atw:C0099_05350"/>
<keyword evidence="4 9" id="KW-1133">Transmembrane helix</keyword>
<evidence type="ECO:0000256" key="4">
    <source>
        <dbReference type="ARBA" id="ARBA00022989"/>
    </source>
</evidence>
<dbReference type="InterPro" id="IPR050448">
    <property type="entry name" value="OpgB/LTA_synthase_biosynth"/>
</dbReference>
<dbReference type="InterPro" id="IPR017850">
    <property type="entry name" value="Alkaline_phosphatase_core_sf"/>
</dbReference>
<dbReference type="PIRSF" id="PIRSF005091">
    <property type="entry name" value="Mmb_sulf_HI1246"/>
    <property type="match status" value="1"/>
</dbReference>
<keyword evidence="3 9" id="KW-0812">Transmembrane</keyword>
<reference evidence="11 12" key="1">
    <citation type="submission" date="2018-01" db="EMBL/GenBank/DDBJ databases">
        <authorList>
            <person name="Fu G.-Y."/>
        </authorList>
    </citation>
    <scope>NUCLEOTIDE SEQUENCE [LARGE SCALE GENOMIC DNA]</scope>
    <source>
        <strain evidence="11 12">SY39</strain>
    </source>
</reference>
<dbReference type="SUPFAM" id="SSF53649">
    <property type="entry name" value="Alkaline phosphatase-like"/>
    <property type="match status" value="1"/>
</dbReference>
<feature type="binding site" evidence="8">
    <location>
        <position position="526"/>
    </location>
    <ligand>
        <name>Mn(2+)</name>
        <dbReference type="ChEBI" id="CHEBI:29035"/>
    </ligand>
</feature>
<feature type="binding site" evidence="8">
    <location>
        <position position="525"/>
    </location>
    <ligand>
        <name>Mn(2+)</name>
        <dbReference type="ChEBI" id="CHEBI:29035"/>
    </ligand>
</feature>
<dbReference type="Gene3D" id="3.30.1120.80">
    <property type="match status" value="1"/>
</dbReference>
<evidence type="ECO:0000313" key="12">
    <source>
        <dbReference type="Proteomes" id="UP000242205"/>
    </source>
</evidence>
<dbReference type="CDD" id="cd16015">
    <property type="entry name" value="LTA_synthase"/>
    <property type="match status" value="1"/>
</dbReference>
<keyword evidence="5 9" id="KW-0472">Membrane</keyword>
<comment type="subcellular location">
    <subcellularLocation>
        <location evidence="1">Cell membrane</location>
        <topology evidence="1">Multi-pass membrane protein</topology>
    </subcellularLocation>
</comment>
<keyword evidence="2" id="KW-1003">Cell membrane</keyword>
<dbReference type="EMBL" id="CP025682">
    <property type="protein sequence ID" value="AUN94414.1"/>
    <property type="molecule type" value="Genomic_DNA"/>
</dbReference>
<evidence type="ECO:0000256" key="5">
    <source>
        <dbReference type="ARBA" id="ARBA00023136"/>
    </source>
</evidence>
<dbReference type="Proteomes" id="UP000242205">
    <property type="component" value="Chromosome"/>
</dbReference>
<keyword evidence="12" id="KW-1185">Reference proteome</keyword>
<dbReference type="PANTHER" id="PTHR47371:SF3">
    <property type="entry name" value="PHOSPHOGLYCEROL TRANSFERASE I"/>
    <property type="match status" value="1"/>
</dbReference>
<dbReference type="InterPro" id="IPR012160">
    <property type="entry name" value="LtaS-like"/>
</dbReference>
<feature type="binding site" evidence="8">
    <location>
        <position position="314"/>
    </location>
    <ligand>
        <name>Mn(2+)</name>
        <dbReference type="ChEBI" id="CHEBI:29035"/>
    </ligand>
</feature>
<evidence type="ECO:0000256" key="7">
    <source>
        <dbReference type="PIRSR" id="PIRSR005091-2"/>
    </source>
</evidence>
<dbReference type="InterPro" id="IPR000917">
    <property type="entry name" value="Sulfatase_N"/>
</dbReference>
<feature type="domain" description="Sulfatase N-terminal" evidence="10">
    <location>
        <begin position="307"/>
        <end position="576"/>
    </location>
</feature>
<feature type="transmembrane region" description="Helical" evidence="9">
    <location>
        <begin position="106"/>
        <end position="129"/>
    </location>
</feature>
<name>A0A2I6S584_9RHOO</name>
<feature type="binding site" evidence="7">
    <location>
        <position position="471"/>
    </location>
    <ligand>
        <name>substrate</name>
    </ligand>
</feature>
<feature type="transmembrane region" description="Helical" evidence="9">
    <location>
        <begin position="29"/>
        <end position="53"/>
    </location>
</feature>
<feature type="transmembrane region" description="Helical" evidence="9">
    <location>
        <begin position="191"/>
        <end position="209"/>
    </location>
</feature>
<evidence type="ECO:0000256" key="6">
    <source>
        <dbReference type="PIRSR" id="PIRSR005091-1"/>
    </source>
</evidence>
<gene>
    <name evidence="11" type="ORF">C0099_05350</name>
</gene>
<dbReference type="GO" id="GO:0046872">
    <property type="term" value="F:metal ion binding"/>
    <property type="evidence" value="ECO:0007669"/>
    <property type="project" value="UniProtKB-KW"/>
</dbReference>
<keyword evidence="7" id="KW-0464">Manganese</keyword>
<evidence type="ECO:0000313" key="11">
    <source>
        <dbReference type="EMBL" id="AUN94414.1"/>
    </source>
</evidence>
<dbReference type="GO" id="GO:0005886">
    <property type="term" value="C:plasma membrane"/>
    <property type="evidence" value="ECO:0007669"/>
    <property type="project" value="UniProtKB-SubCell"/>
</dbReference>
<evidence type="ECO:0000256" key="8">
    <source>
        <dbReference type="PIRSR" id="PIRSR005091-3"/>
    </source>
</evidence>
<dbReference type="RefSeq" id="WP_102246484.1">
    <property type="nucleotide sequence ID" value="NZ_CP025682.1"/>
</dbReference>
<feature type="transmembrane region" description="Helical" evidence="9">
    <location>
        <begin position="161"/>
        <end position="179"/>
    </location>
</feature>
<evidence type="ECO:0000256" key="3">
    <source>
        <dbReference type="ARBA" id="ARBA00022692"/>
    </source>
</evidence>
<dbReference type="Gene3D" id="3.40.720.10">
    <property type="entry name" value="Alkaline Phosphatase, subunit A"/>
    <property type="match status" value="1"/>
</dbReference>
<evidence type="ECO:0000256" key="1">
    <source>
        <dbReference type="ARBA" id="ARBA00004651"/>
    </source>
</evidence>
<dbReference type="AlphaFoldDB" id="A0A2I6S584"/>
<evidence type="ECO:0000256" key="2">
    <source>
        <dbReference type="ARBA" id="ARBA00022475"/>
    </source>
</evidence>
<evidence type="ECO:0000256" key="9">
    <source>
        <dbReference type="SAM" id="Phobius"/>
    </source>
</evidence>
<protein>
    <submittedName>
        <fullName evidence="11">Sulfatase</fullName>
    </submittedName>
</protein>
<feature type="active site" evidence="6">
    <location>
        <position position="353"/>
    </location>
</feature>
<accession>A0A2I6S584</accession>
<dbReference type="PANTHER" id="PTHR47371">
    <property type="entry name" value="LIPOTEICHOIC ACID SYNTHASE"/>
    <property type="match status" value="1"/>
</dbReference>
<sequence>MSRTLDAGTFYSASPAAGPWRAFAWAGPYAPLLALYAIGLLTLSASRIALMLWQDDRVAAAGIWETMLLQGVRVDIILLGLMAAVPLLLLPLLVSRRAWPLWRALTYGWVIAMVALLVFLEVATPAFIVEYGVRPNRFLIEYLKYPREVLSMLWGGYRVELVGGVLVTCTFAWLSARLLRPWKNAATRWKWWQSLLAWPLVVLLVAFGIRSTLDHRPANPAMFALTADTMINSLILNSAWSVAYEAYRMKDEATSSEIYGKMSEADIVAEVRAAAEGFGGPPRKWLSDDIPTLNALTPTHRRDKPLNLVIVLQESLGATFVESLGGVPVTPELEKLKHEGWWFEQLYATGTRSVRGIEGVTTGFLPTPAQAVVKLSLAQQGFFTLADLLARRGYHTEFVYGGEAHFDNMRRFFTGNGFTSIVDEKDYENPVFMGSWGASDEDLFAKAHERIRAVHAEGKPFFSLVFTSSNHSPFEFPDGRIELYDAERGTDRNAVKYADWAMGRFFEQARASDYWEDTVFLVVADHDIRVRGNTLIPVERFHIPGLILGADIEPRRIATVASQIDLGPTLLSLMGISADTPMIGRNLSAEPPGQPGRAMMQYEQNYGYMHGHELVVLRAQQPPVVATYDPVAKQLGGDTELAEDDARARRALAHVLLPSWLYREQRYRLPATASD</sequence>
<organism evidence="11 12">
    <name type="scientific">Pseudazoarcus pumilus</name>
    <dbReference type="NCBI Taxonomy" id="2067960"/>
    <lineage>
        <taxon>Bacteria</taxon>
        <taxon>Pseudomonadati</taxon>
        <taxon>Pseudomonadota</taxon>
        <taxon>Betaproteobacteria</taxon>
        <taxon>Rhodocyclales</taxon>
        <taxon>Zoogloeaceae</taxon>
        <taxon>Pseudazoarcus</taxon>
    </lineage>
</organism>
<evidence type="ECO:0000259" key="10">
    <source>
        <dbReference type="Pfam" id="PF00884"/>
    </source>
</evidence>
<feature type="transmembrane region" description="Helical" evidence="9">
    <location>
        <begin position="74"/>
        <end position="94"/>
    </location>
</feature>